<dbReference type="SUPFAM" id="SSF81923">
    <property type="entry name" value="Double Clp-N motif"/>
    <property type="match status" value="1"/>
</dbReference>
<dbReference type="Gene3D" id="1.10.8.60">
    <property type="match status" value="1"/>
</dbReference>
<name>A0A6B3R0V8_9FLAO</name>
<dbReference type="InterPro" id="IPR003593">
    <property type="entry name" value="AAA+_ATPase"/>
</dbReference>
<keyword evidence="11" id="KW-0963">Cytoplasm</keyword>
<proteinExistence type="inferred from homology"/>
<dbReference type="PANTHER" id="PTHR11638:SF18">
    <property type="entry name" value="HEAT SHOCK PROTEIN 104"/>
    <property type="match status" value="1"/>
</dbReference>
<gene>
    <name evidence="11 13" type="primary">clpB</name>
    <name evidence="13" type="ORF">G3567_08820</name>
</gene>
<evidence type="ECO:0000313" key="13">
    <source>
        <dbReference type="EMBL" id="NEV94243.1"/>
    </source>
</evidence>
<dbReference type="InterPro" id="IPR019489">
    <property type="entry name" value="Clp_ATPase_C"/>
</dbReference>
<dbReference type="RefSeq" id="WP_164004963.1">
    <property type="nucleotide sequence ID" value="NZ_JAAIKD010000004.1"/>
</dbReference>
<evidence type="ECO:0000259" key="12">
    <source>
        <dbReference type="PROSITE" id="PS51903"/>
    </source>
</evidence>
<dbReference type="InterPro" id="IPR028299">
    <property type="entry name" value="ClpA/B_CS2"/>
</dbReference>
<dbReference type="CDD" id="cd19499">
    <property type="entry name" value="RecA-like_ClpB_Hsp104-like"/>
    <property type="match status" value="1"/>
</dbReference>
<dbReference type="GO" id="GO:0005524">
    <property type="term" value="F:ATP binding"/>
    <property type="evidence" value="ECO:0007669"/>
    <property type="project" value="UniProtKB-UniRule"/>
</dbReference>
<dbReference type="SMART" id="SM00382">
    <property type="entry name" value="AAA"/>
    <property type="match status" value="2"/>
</dbReference>
<dbReference type="Gene3D" id="3.40.50.300">
    <property type="entry name" value="P-loop containing nucleotide triphosphate hydrolases"/>
    <property type="match status" value="3"/>
</dbReference>
<evidence type="ECO:0000256" key="8">
    <source>
        <dbReference type="ARBA" id="ARBA00026057"/>
    </source>
</evidence>
<keyword evidence="6 11" id="KW-0175">Coiled coil</keyword>
<dbReference type="CDD" id="cd00009">
    <property type="entry name" value="AAA"/>
    <property type="match status" value="1"/>
</dbReference>
<dbReference type="Pfam" id="PF17871">
    <property type="entry name" value="AAA_lid_9"/>
    <property type="match status" value="1"/>
</dbReference>
<evidence type="ECO:0000313" key="14">
    <source>
        <dbReference type="Proteomes" id="UP000478505"/>
    </source>
</evidence>
<feature type="domain" description="Clp R" evidence="12">
    <location>
        <begin position="3"/>
        <end position="144"/>
    </location>
</feature>
<dbReference type="SMART" id="SM01086">
    <property type="entry name" value="ClpB_D2-small"/>
    <property type="match status" value="1"/>
</dbReference>
<protein>
    <recommendedName>
        <fullName evidence="2 11">Chaperone protein ClpB</fullName>
    </recommendedName>
</protein>
<evidence type="ECO:0000256" key="6">
    <source>
        <dbReference type="ARBA" id="ARBA00023054"/>
    </source>
</evidence>
<dbReference type="SUPFAM" id="SSF52540">
    <property type="entry name" value="P-loop containing nucleoside triphosphate hydrolases"/>
    <property type="match status" value="2"/>
</dbReference>
<dbReference type="InterPro" id="IPR001270">
    <property type="entry name" value="ClpA/B"/>
</dbReference>
<dbReference type="InterPro" id="IPR050130">
    <property type="entry name" value="ClpA_ClpB"/>
</dbReference>
<dbReference type="PROSITE" id="PS00870">
    <property type="entry name" value="CLPAB_1"/>
    <property type="match status" value="1"/>
</dbReference>
<dbReference type="Pfam" id="PF07724">
    <property type="entry name" value="AAA_2"/>
    <property type="match status" value="1"/>
</dbReference>
<evidence type="ECO:0000256" key="1">
    <source>
        <dbReference type="ARBA" id="ARBA00008675"/>
    </source>
</evidence>
<evidence type="ECO:0000256" key="3">
    <source>
        <dbReference type="ARBA" id="ARBA00022737"/>
    </source>
</evidence>
<evidence type="ECO:0000256" key="9">
    <source>
        <dbReference type="PROSITE-ProRule" id="PRU01251"/>
    </source>
</evidence>
<dbReference type="Gene3D" id="1.10.1780.10">
    <property type="entry name" value="Clp, N-terminal domain"/>
    <property type="match status" value="1"/>
</dbReference>
<comment type="function">
    <text evidence="11">Part of a stress-induced multi-chaperone system, it is involved in the recovery of the cell from heat-induced damage, in cooperation with DnaK, DnaJ and GrpE.</text>
</comment>
<evidence type="ECO:0000256" key="5">
    <source>
        <dbReference type="ARBA" id="ARBA00022840"/>
    </source>
</evidence>
<dbReference type="InterPro" id="IPR036628">
    <property type="entry name" value="Clp_N_dom_sf"/>
</dbReference>
<keyword evidence="11" id="KW-0346">Stress response</keyword>
<organism evidence="13 14">
    <name type="scientific">Psychroflexus aurantiacus</name>
    <dbReference type="NCBI Taxonomy" id="2709310"/>
    <lineage>
        <taxon>Bacteria</taxon>
        <taxon>Pseudomonadati</taxon>
        <taxon>Bacteroidota</taxon>
        <taxon>Flavobacteriia</taxon>
        <taxon>Flavobacteriales</taxon>
        <taxon>Flavobacteriaceae</taxon>
        <taxon>Psychroflexus</taxon>
    </lineage>
</organism>
<accession>A0A6B3R0V8</accession>
<dbReference type="GO" id="GO:0005737">
    <property type="term" value="C:cytoplasm"/>
    <property type="evidence" value="ECO:0007669"/>
    <property type="project" value="UniProtKB-SubCell"/>
</dbReference>
<dbReference type="Pfam" id="PF02861">
    <property type="entry name" value="Clp_N"/>
    <property type="match status" value="1"/>
</dbReference>
<dbReference type="InterPro" id="IPR041546">
    <property type="entry name" value="ClpA/ClpB_AAA_lid"/>
</dbReference>
<reference evidence="13 14" key="1">
    <citation type="submission" date="2020-02" db="EMBL/GenBank/DDBJ databases">
        <title>Flavobacteriaceae Psychroflexus bacterium YR1-1, complete genome.</title>
        <authorList>
            <person name="Li Y."/>
            <person name="Wu S."/>
        </authorList>
    </citation>
    <scope>NUCLEOTIDE SEQUENCE [LARGE SCALE GENOMIC DNA]</scope>
    <source>
        <strain evidence="13 14">YR1-1</strain>
    </source>
</reference>
<dbReference type="InterPro" id="IPR027417">
    <property type="entry name" value="P-loop_NTPase"/>
</dbReference>
<dbReference type="InterPro" id="IPR003959">
    <property type="entry name" value="ATPase_AAA_core"/>
</dbReference>
<dbReference type="InterPro" id="IPR004176">
    <property type="entry name" value="Clp_R_N"/>
</dbReference>
<dbReference type="FunFam" id="3.40.50.300:FF:000120">
    <property type="entry name" value="ATP-dependent chaperone ClpB"/>
    <property type="match status" value="1"/>
</dbReference>
<comment type="caution">
    <text evidence="13">The sequence shown here is derived from an EMBL/GenBank/DDBJ whole genome shotgun (WGS) entry which is preliminary data.</text>
</comment>
<evidence type="ECO:0000256" key="11">
    <source>
        <dbReference type="RuleBase" id="RU362034"/>
    </source>
</evidence>
<dbReference type="AlphaFoldDB" id="A0A6B3R0V8"/>
<dbReference type="Proteomes" id="UP000478505">
    <property type="component" value="Unassembled WGS sequence"/>
</dbReference>
<dbReference type="FunFam" id="3.40.50.300:FF:000025">
    <property type="entry name" value="ATP-dependent Clp protease subunit"/>
    <property type="match status" value="1"/>
</dbReference>
<dbReference type="Pfam" id="PF10431">
    <property type="entry name" value="ClpB_D2-small"/>
    <property type="match status" value="1"/>
</dbReference>
<keyword evidence="4 10" id="KW-0547">Nucleotide-binding</keyword>
<comment type="subunit">
    <text evidence="8">Homohexamer. The oligomerization is ATP-dependent.</text>
</comment>
<dbReference type="GO" id="GO:0042026">
    <property type="term" value="P:protein refolding"/>
    <property type="evidence" value="ECO:0007669"/>
    <property type="project" value="UniProtKB-UniRule"/>
</dbReference>
<evidence type="ECO:0000256" key="7">
    <source>
        <dbReference type="ARBA" id="ARBA00023186"/>
    </source>
</evidence>
<dbReference type="FunFam" id="3.40.50.300:FF:000010">
    <property type="entry name" value="Chaperone clpB 1, putative"/>
    <property type="match status" value="1"/>
</dbReference>
<evidence type="ECO:0000256" key="4">
    <source>
        <dbReference type="ARBA" id="ARBA00022741"/>
    </source>
</evidence>
<dbReference type="PROSITE" id="PS51903">
    <property type="entry name" value="CLP_R"/>
    <property type="match status" value="1"/>
</dbReference>
<dbReference type="NCBIfam" id="TIGR03346">
    <property type="entry name" value="chaperone_ClpB"/>
    <property type="match status" value="1"/>
</dbReference>
<dbReference type="GO" id="GO:0034605">
    <property type="term" value="P:cellular response to heat"/>
    <property type="evidence" value="ECO:0007669"/>
    <property type="project" value="TreeGrafter"/>
</dbReference>
<evidence type="ECO:0000256" key="10">
    <source>
        <dbReference type="RuleBase" id="RU004432"/>
    </source>
</evidence>
<dbReference type="Pfam" id="PF00004">
    <property type="entry name" value="AAA"/>
    <property type="match status" value="1"/>
</dbReference>
<dbReference type="GO" id="GO:0016887">
    <property type="term" value="F:ATP hydrolysis activity"/>
    <property type="evidence" value="ECO:0007669"/>
    <property type="project" value="InterPro"/>
</dbReference>
<keyword evidence="7 10" id="KW-0143">Chaperone</keyword>
<dbReference type="PANTHER" id="PTHR11638">
    <property type="entry name" value="ATP-DEPENDENT CLP PROTEASE"/>
    <property type="match status" value="1"/>
</dbReference>
<dbReference type="InterPro" id="IPR018368">
    <property type="entry name" value="ClpA/B_CS1"/>
</dbReference>
<comment type="similarity">
    <text evidence="1 10">Belongs to the ClpA/ClpB family.</text>
</comment>
<sequence>MDFKNFTIKTQEAVQKAQLIAQELGHQQIENEHLFKAISEVDENVTPFILKKLNVNTQLFLQILDKNLESFPKVSGGDIMLSREAGKTVNEASIVAKKMNDEYVSIEHLILAIFKSNSKVAQVLKDQGVTEKALEAAIQELRKGDRVTSQSAEENYNSLDKYANNLNRMAEEGKLDPVIGRDEEIRRILQILSRRTKNNPMLVGEPGTGKTAIAEGLAHRIISGDVPENLKSKKIYSLDMGALIAGAKYKGEFEERLKAVIKEVTTSDGDIVLFIDEIHTLVGAGGGQGAMDAANILKPALARGELRAIGATTLDEFQKYFEKDKALERRFQKVTVNEPDTESAISILRGIKEKYETHHKVRIKDEAIIGAVELSQRYITNRFLPDKAIDLMDEAASKLRMEINSKPEELDVLDRKVMQLEIEIEAIKREKDDTKLKSLRADLADLKEERNTLHARWKNEKDIVDNIQQIKTDIEDYKLEAERAERDGDYGKVAEIRYGKIKGAQEKLEKLQNEVEDQKSENTLIKEEVNYEDIAEVVAKWTGIPVTKMLQSDREKLLKLESELHNRVVGQEEAIQAVSDAVRRSRAGLQDQNRPIGSFLFLGTTGVGKTELAKALAEYMFDDESSMTRIDMSEYQERHSVSRLVGAPPGYVGYEEGGQLTEAVRRKPYSVILLDEIEKAHPDTFNILLQVLDEGRLTDNKGRLADFKNSIIVMTSNIGSHIIQEKFDASQDIDTAMESAKVEVLGLLKQSVRPEFLNRIDDVVMFTPLSKDNIKEIVGLQLNNLKRMLLKQGITIDATQEAIDYLARIGFDPQYGARPVKRTIQKEVLNMLSKEILAEKITTDSIILLDQFDGKLVFRNQ</sequence>
<feature type="coiled-coil region" evidence="11">
    <location>
        <begin position="410"/>
        <end position="528"/>
    </location>
</feature>
<evidence type="ECO:0000256" key="2">
    <source>
        <dbReference type="ARBA" id="ARBA00017574"/>
    </source>
</evidence>
<dbReference type="EMBL" id="JAAIKD010000004">
    <property type="protein sequence ID" value="NEV94243.1"/>
    <property type="molecule type" value="Genomic_DNA"/>
</dbReference>
<dbReference type="PROSITE" id="PS00871">
    <property type="entry name" value="CLPAB_2"/>
    <property type="match status" value="1"/>
</dbReference>
<dbReference type="InterPro" id="IPR017730">
    <property type="entry name" value="Chaperonin_ClpB"/>
</dbReference>
<keyword evidence="3 9" id="KW-0677">Repeat</keyword>
<comment type="subunit">
    <text evidence="11">Homohexamer; The oligomerization is ATP-dependent.</text>
</comment>
<keyword evidence="5 10" id="KW-0067">ATP-binding</keyword>
<keyword evidence="14" id="KW-1185">Reference proteome</keyword>
<comment type="subcellular location">
    <subcellularLocation>
        <location evidence="11">Cytoplasm</location>
    </subcellularLocation>
</comment>
<dbReference type="PRINTS" id="PR00300">
    <property type="entry name" value="CLPPROTEASEA"/>
</dbReference>